<dbReference type="Proteomes" id="UP000009235">
    <property type="component" value="Chromosome"/>
</dbReference>
<protein>
    <submittedName>
        <fullName evidence="1">Uncharacterized protein</fullName>
    </submittedName>
</protein>
<dbReference type="RefSeq" id="WP_013808153.1">
    <property type="nucleotide sequence ID" value="NC_015564.1"/>
</dbReference>
<gene>
    <name evidence="1" type="ordered locus">AS9A_3363</name>
</gene>
<accession>F6EPY3</accession>
<evidence type="ECO:0000313" key="2">
    <source>
        <dbReference type="Proteomes" id="UP000009235"/>
    </source>
</evidence>
<dbReference type="KEGG" id="asd:AS9A_3363"/>
<dbReference type="HOGENOM" id="CLU_2033216_0_0_11"/>
<proteinExistence type="predicted"/>
<name>F6EPY3_HOYSD</name>
<dbReference type="OrthoDB" id="3701195at2"/>
<reference evidence="1 2" key="1">
    <citation type="journal article" date="2011" name="J. Bacteriol.">
        <title>Complete genome sequence of Amycolicicoccus subflavus DQS3-9A1T, an actinomycete isolated from crude oil-polluted soil.</title>
        <authorList>
            <person name="Cai M."/>
            <person name="Chen W.M."/>
            <person name="Nie Y."/>
            <person name="Chi C.Q."/>
            <person name="Wang Y.N."/>
            <person name="Tang Y.Q."/>
            <person name="Li G.Y."/>
            <person name="Wu X.L."/>
        </authorList>
    </citation>
    <scope>NUCLEOTIDE SEQUENCE [LARGE SCALE GENOMIC DNA]</scope>
    <source>
        <strain evidence="2">DSM 45089 / DQS3-9A1</strain>
    </source>
</reference>
<keyword evidence="2" id="KW-1185">Reference proteome</keyword>
<evidence type="ECO:0000313" key="1">
    <source>
        <dbReference type="EMBL" id="AEF41804.1"/>
    </source>
</evidence>
<sequence length="121" mass="12732">MALPLIPIAIGVGVAAFGAGRKLLKNMETTRLADESKAKARGAYLQLAFAVDTIRAEDDPIASEHLGRAKDLLDSARVMLDVATTPEAADAAGEVISEGFEQVEMACAALGIEPPRRLSEL</sequence>
<dbReference type="AlphaFoldDB" id="F6EPY3"/>
<organism evidence="1 2">
    <name type="scientific">Hoyosella subflava (strain DSM 45089 / JCM 17490 / NBRC 109087 / DQS3-9A1)</name>
    <name type="common">Amycolicicoccus subflavus</name>
    <dbReference type="NCBI Taxonomy" id="443218"/>
    <lineage>
        <taxon>Bacteria</taxon>
        <taxon>Bacillati</taxon>
        <taxon>Actinomycetota</taxon>
        <taxon>Actinomycetes</taxon>
        <taxon>Mycobacteriales</taxon>
        <taxon>Hoyosellaceae</taxon>
        <taxon>Hoyosella</taxon>
    </lineage>
</organism>
<dbReference type="STRING" id="443218.AS9A_3363"/>
<dbReference type="EMBL" id="CP002786">
    <property type="protein sequence ID" value="AEF41804.1"/>
    <property type="molecule type" value="Genomic_DNA"/>
</dbReference>